<evidence type="ECO:0000256" key="2">
    <source>
        <dbReference type="ARBA" id="ARBA00022840"/>
    </source>
</evidence>
<dbReference type="Gene3D" id="1.10.8.60">
    <property type="match status" value="1"/>
</dbReference>
<dbReference type="PANTHER" id="PTHR42960">
    <property type="entry name" value="YCF46 PROTEIN"/>
    <property type="match status" value="1"/>
</dbReference>
<dbReference type="GO" id="GO:0016887">
    <property type="term" value="F:ATP hydrolysis activity"/>
    <property type="evidence" value="ECO:0007669"/>
    <property type="project" value="InterPro"/>
</dbReference>
<comment type="similarity">
    <text evidence="3">Belongs to the AAA ATPase family. Highly divergent.</text>
</comment>
<dbReference type="SUPFAM" id="SSF48371">
    <property type="entry name" value="ARM repeat"/>
    <property type="match status" value="4"/>
</dbReference>
<dbReference type="SMART" id="SM00382">
    <property type="entry name" value="AAA"/>
    <property type="match status" value="1"/>
</dbReference>
<feature type="domain" description="AAA+ ATPase" evidence="5">
    <location>
        <begin position="269"/>
        <end position="404"/>
    </location>
</feature>
<reference evidence="6" key="1">
    <citation type="submission" date="2024-02" db="EMBL/GenBank/DDBJ databases">
        <authorList>
            <consortium name="Clinical and Environmental Microbiology Branch: Whole genome sequencing antimicrobial resistance pathogens in the healthcare setting"/>
        </authorList>
    </citation>
    <scope>NUCLEOTIDE SEQUENCE</scope>
    <source>
        <strain evidence="6">2020GO-00142</strain>
    </source>
</reference>
<organism evidence="6">
    <name type="scientific">Providencia stuartii</name>
    <dbReference type="NCBI Taxonomy" id="588"/>
    <lineage>
        <taxon>Bacteria</taxon>
        <taxon>Pseudomonadati</taxon>
        <taxon>Pseudomonadota</taxon>
        <taxon>Gammaproteobacteria</taxon>
        <taxon>Enterobacterales</taxon>
        <taxon>Morganellaceae</taxon>
        <taxon>Providencia</taxon>
    </lineage>
</organism>
<dbReference type="InterPro" id="IPR003959">
    <property type="entry name" value="ATPase_AAA_core"/>
</dbReference>
<dbReference type="InterPro" id="IPR011989">
    <property type="entry name" value="ARM-like"/>
</dbReference>
<evidence type="ECO:0000256" key="1">
    <source>
        <dbReference type="ARBA" id="ARBA00022741"/>
    </source>
</evidence>
<dbReference type="Gene3D" id="1.25.10.10">
    <property type="entry name" value="Leucine-rich Repeat Variant"/>
    <property type="match status" value="4"/>
</dbReference>
<comment type="caution">
    <text evidence="6">The sequence shown here is derived from an EMBL/GenBank/DDBJ whole genome shotgun (WGS) entry which is preliminary data.</text>
</comment>
<dbReference type="InterPro" id="IPR052381">
    <property type="entry name" value="AAA_domain_protein"/>
</dbReference>
<dbReference type="InterPro" id="IPR003593">
    <property type="entry name" value="AAA+_ATPase"/>
</dbReference>
<keyword evidence="2" id="KW-0067">ATP-binding</keyword>
<keyword evidence="1" id="KW-0547">Nucleotide-binding</keyword>
<evidence type="ECO:0000256" key="4">
    <source>
        <dbReference type="ARBA" id="ARBA00040480"/>
    </source>
</evidence>
<evidence type="ECO:0000313" key="6">
    <source>
        <dbReference type="EMBL" id="EMP9432529.1"/>
    </source>
</evidence>
<sequence length="1458" mass="163663">MNRSEIKEKLITYLSVGYPGLYIQSGEEARVDALLQEVASELELHPKEWNLGYGWVDFYHKQPRDCQNENIELANGLMTLLDDDLTGKLFIIKDAKNALENHPLAVARLKQLLNRIQRHHRGHSAVILVSESLYIPAQIEAQITLLPLKLPHGEEISNLVDIVCQQVSLRTPEVLKPRLCAACSGLSQEEIRQALAMVRQKQEQLDEAGLALIQHEKEQIIAKSGVLEMIKVSENASDIGGLENLKSWLHRRSQIFCRLGEAVTAKIQTPKGVLIAGMPGCGKSLTAKAAASLFQLPLLRLDIGSLLGKYVGESENNMRRALTMAESVSPCILWIDELEKAFVGMNNGSGSEVSSRLFGYFLTWMQEKTGSVFVIATANNITVLPPELLRKGRFDEVFYVGFPNAAERGAILDIHLKGTGLTLKAGERSKLVTKCRDFAGADIQNAVNEAKESVFLDSRELNFKELEFAIEQTVPLRETLREQVAKYEELFEKLKLKPASTIEGLSVAQMLRLADDPNAIRRKSVATNEDCPDDLLEKLANDSEPEIRTAVYENPNCPERLLSMRINIGEGQADYDLDLLHLACIHPHAPHDLLASQYQRLKLTMEHKKLLASKSTHNLLLDCLLQDEDITIRQLVARNENLSSEQQLLLTKDREIEVRTSLVHNNNLSLKAQLQLARDTCSDVREALAKFAELTDEVQLILARDESYDVRATLTEYYDDLTEEAQLILARDRDIDIRIKLASRDGGSKLSDKTKKILIKDQPKVLLALADNESISAETQLILAQHTDVKVRKKLANHNSLSHAAVQALLQDIEEVQIELAGNYHLDTLPDEFQSTLSQSQFEDVRRALASNRKINIEAQILLAQDSCEPVRNDLAMNDSISQEVAEILVKDESAEVRETLVKYGYRYREIPLVIQQHVADDAEPRVRKTLAGAINLQDEIQQILFEQDPEIYETLARNPCISLIIQQQLLEIDDPEVLLCLASNPSLDSTIQALLSENSNTEVRTRLADNFSLTPSVADKLIEDIEDVQKSLAHNLQLSESQYLRLFKKGSEDVREILASNPKIGESLMEQICDWRKDSDSSLMGRMNIFGLTSNTISKSKLALASNKQLPEALQLILLKQGDELLELAKVLAKNTAISKIVQKELVNHKSASVREILAANNNICYDVKLKLMSDTVASVRAALTNNLWLESEIQRQLARDPSPIVRQALAGCDDLDKSSQIILAQSPEKDVRATLLKGKNNIMFYLKRTTQEMLARDKEPEIRELLAAYDQLDPAAQLILAKDDLLSVRVALAKRDESWMGTPLSEEVQQILAHDSHFDVRLALAGYTRLHSNIQAQLAAETNASIKIKLMEESNYVNQLSLDAQQVLVQDPDKEIRKKLISTLFGIFSITSSEDIYLTLAKDPDEEVRNWMISTLLMPYCRAKYSNAVRRALFDDASEEIKRKLEQVESCRKADS</sequence>
<dbReference type="InterPro" id="IPR027417">
    <property type="entry name" value="P-loop_NTPase"/>
</dbReference>
<dbReference type="Gene3D" id="3.40.50.300">
    <property type="entry name" value="P-loop containing nucleotide triphosphate hydrolases"/>
    <property type="match status" value="1"/>
</dbReference>
<accession>A0AAI9HZC1</accession>
<dbReference type="Pfam" id="PF00004">
    <property type="entry name" value="AAA"/>
    <property type="match status" value="1"/>
</dbReference>
<dbReference type="PANTHER" id="PTHR42960:SF1">
    <property type="entry name" value="YCF46 PROTEIN"/>
    <property type="match status" value="1"/>
</dbReference>
<dbReference type="SUPFAM" id="SSF52540">
    <property type="entry name" value="P-loop containing nucleoside triphosphate hydrolases"/>
    <property type="match status" value="1"/>
</dbReference>
<proteinExistence type="inferred from homology"/>
<name>A0AAI9HZC1_PROST</name>
<dbReference type="EMBL" id="AAZDVE040000009">
    <property type="protein sequence ID" value="EMP9432529.1"/>
    <property type="molecule type" value="Genomic_DNA"/>
</dbReference>
<protein>
    <recommendedName>
        <fullName evidence="4">Uncharacterized AAA domain-containing protein ycf46</fullName>
    </recommendedName>
</protein>
<evidence type="ECO:0000259" key="5">
    <source>
        <dbReference type="SMART" id="SM00382"/>
    </source>
</evidence>
<dbReference type="InterPro" id="IPR016024">
    <property type="entry name" value="ARM-type_fold"/>
</dbReference>
<gene>
    <name evidence="6" type="ORF">JRA39_001565</name>
</gene>
<dbReference type="GO" id="GO:0005524">
    <property type="term" value="F:ATP binding"/>
    <property type="evidence" value="ECO:0007669"/>
    <property type="project" value="UniProtKB-KW"/>
</dbReference>
<evidence type="ECO:0000256" key="3">
    <source>
        <dbReference type="ARBA" id="ARBA00038088"/>
    </source>
</evidence>